<accession>A0ABP8KFX9</accession>
<dbReference type="InterPro" id="IPR013325">
    <property type="entry name" value="RNA_pol_sigma_r2"/>
</dbReference>
<keyword evidence="8" id="KW-1185">Reference proteome</keyword>
<name>A0ABP8KFX9_9MICO</name>
<dbReference type="Gene3D" id="1.10.1740.10">
    <property type="match status" value="1"/>
</dbReference>
<evidence type="ECO:0000313" key="8">
    <source>
        <dbReference type="Proteomes" id="UP001500945"/>
    </source>
</evidence>
<feature type="domain" description="RNA polymerase sigma-70 region 2" evidence="5">
    <location>
        <begin position="13"/>
        <end position="71"/>
    </location>
</feature>
<keyword evidence="2" id="KW-0805">Transcription regulation</keyword>
<comment type="similarity">
    <text evidence="1">Belongs to the sigma-70 factor family. ECF subfamily.</text>
</comment>
<dbReference type="Proteomes" id="UP001500945">
    <property type="component" value="Unassembled WGS sequence"/>
</dbReference>
<sequence length="175" mass="19182">MDDQQRHFAAVFDATYADLVRFAARRVPRHQAEDVAADAFTVAWRRHTDLPTEPDQARAWLFGITRRLLLARHSHGQHLPTVALVTDPPVPGHEDTVVAATDLAAAFNRLTPAHQDALALTVWDGLTGAQAATVLGITPLAYRLRLSRARTALRAQLLPAATTRPRISPPQGSRP</sequence>
<proteinExistence type="inferred from homology"/>
<evidence type="ECO:0000256" key="3">
    <source>
        <dbReference type="ARBA" id="ARBA00023082"/>
    </source>
</evidence>
<dbReference type="InterPro" id="IPR036388">
    <property type="entry name" value="WH-like_DNA-bd_sf"/>
</dbReference>
<reference evidence="8" key="1">
    <citation type="journal article" date="2019" name="Int. J. Syst. Evol. Microbiol.">
        <title>The Global Catalogue of Microorganisms (GCM) 10K type strain sequencing project: providing services to taxonomists for standard genome sequencing and annotation.</title>
        <authorList>
            <consortium name="The Broad Institute Genomics Platform"/>
            <consortium name="The Broad Institute Genome Sequencing Center for Infectious Disease"/>
            <person name="Wu L."/>
            <person name="Ma J."/>
        </authorList>
    </citation>
    <scope>NUCLEOTIDE SEQUENCE [LARGE SCALE GENOMIC DNA]</scope>
    <source>
        <strain evidence="8">JCM 17809</strain>
    </source>
</reference>
<dbReference type="RefSeq" id="WP_345205495.1">
    <property type="nucleotide sequence ID" value="NZ_BAABGM010000013.1"/>
</dbReference>
<dbReference type="SUPFAM" id="SSF88659">
    <property type="entry name" value="Sigma3 and sigma4 domains of RNA polymerase sigma factors"/>
    <property type="match status" value="1"/>
</dbReference>
<dbReference type="Pfam" id="PF04542">
    <property type="entry name" value="Sigma70_r2"/>
    <property type="match status" value="1"/>
</dbReference>
<dbReference type="EMBL" id="BAABGM010000013">
    <property type="protein sequence ID" value="GAA4406294.1"/>
    <property type="molecule type" value="Genomic_DNA"/>
</dbReference>
<dbReference type="PANTHER" id="PTHR43133:SF25">
    <property type="entry name" value="RNA POLYMERASE SIGMA FACTOR RFAY-RELATED"/>
    <property type="match status" value="1"/>
</dbReference>
<evidence type="ECO:0000256" key="2">
    <source>
        <dbReference type="ARBA" id="ARBA00023015"/>
    </source>
</evidence>
<dbReference type="PANTHER" id="PTHR43133">
    <property type="entry name" value="RNA POLYMERASE ECF-TYPE SIGMA FACTO"/>
    <property type="match status" value="1"/>
</dbReference>
<dbReference type="InterPro" id="IPR007627">
    <property type="entry name" value="RNA_pol_sigma70_r2"/>
</dbReference>
<evidence type="ECO:0000313" key="7">
    <source>
        <dbReference type="EMBL" id="GAA4406294.1"/>
    </source>
</evidence>
<evidence type="ECO:0000256" key="1">
    <source>
        <dbReference type="ARBA" id="ARBA00010641"/>
    </source>
</evidence>
<organism evidence="7 8">
    <name type="scientific">Fodinibacter luteus</name>
    <dbReference type="NCBI Taxonomy" id="552064"/>
    <lineage>
        <taxon>Bacteria</taxon>
        <taxon>Bacillati</taxon>
        <taxon>Actinomycetota</taxon>
        <taxon>Actinomycetes</taxon>
        <taxon>Micrococcales</taxon>
        <taxon>Intrasporangiaceae</taxon>
        <taxon>Fodinibacter (ex Wang et al. 2009)</taxon>
    </lineage>
</organism>
<dbReference type="SUPFAM" id="SSF88946">
    <property type="entry name" value="Sigma2 domain of RNA polymerase sigma factors"/>
    <property type="match status" value="1"/>
</dbReference>
<evidence type="ECO:0000256" key="4">
    <source>
        <dbReference type="ARBA" id="ARBA00023163"/>
    </source>
</evidence>
<evidence type="ECO:0000259" key="5">
    <source>
        <dbReference type="Pfam" id="PF04542"/>
    </source>
</evidence>
<evidence type="ECO:0000259" key="6">
    <source>
        <dbReference type="Pfam" id="PF08281"/>
    </source>
</evidence>
<comment type="caution">
    <text evidence="7">The sequence shown here is derived from an EMBL/GenBank/DDBJ whole genome shotgun (WGS) entry which is preliminary data.</text>
</comment>
<gene>
    <name evidence="7" type="ORF">GCM10023168_20940</name>
</gene>
<protein>
    <submittedName>
        <fullName evidence="7">RNA polymerase sigma factor</fullName>
    </submittedName>
</protein>
<dbReference type="InterPro" id="IPR039425">
    <property type="entry name" value="RNA_pol_sigma-70-like"/>
</dbReference>
<keyword evidence="4" id="KW-0804">Transcription</keyword>
<dbReference type="InterPro" id="IPR013324">
    <property type="entry name" value="RNA_pol_sigma_r3/r4-like"/>
</dbReference>
<dbReference type="Pfam" id="PF08281">
    <property type="entry name" value="Sigma70_r4_2"/>
    <property type="match status" value="1"/>
</dbReference>
<dbReference type="InterPro" id="IPR013249">
    <property type="entry name" value="RNA_pol_sigma70_r4_t2"/>
</dbReference>
<dbReference type="Gene3D" id="1.10.10.10">
    <property type="entry name" value="Winged helix-like DNA-binding domain superfamily/Winged helix DNA-binding domain"/>
    <property type="match status" value="1"/>
</dbReference>
<keyword evidence="3" id="KW-0731">Sigma factor</keyword>
<feature type="domain" description="RNA polymerase sigma factor 70 region 4 type 2" evidence="6">
    <location>
        <begin position="103"/>
        <end position="153"/>
    </location>
</feature>